<evidence type="ECO:0000313" key="9">
    <source>
        <dbReference type="EMBL" id="VAW36039.1"/>
    </source>
</evidence>
<keyword evidence="4 9" id="KW-0436">Ligase</keyword>
<dbReference type="InterPro" id="IPR004101">
    <property type="entry name" value="Mur_ligase_C"/>
</dbReference>
<dbReference type="HAMAP" id="MF_00639">
    <property type="entry name" value="MurD"/>
    <property type="match status" value="1"/>
</dbReference>
<evidence type="ECO:0000256" key="3">
    <source>
        <dbReference type="ARBA" id="ARBA00022490"/>
    </source>
</evidence>
<dbReference type="Pfam" id="PF08245">
    <property type="entry name" value="Mur_ligase_M"/>
    <property type="match status" value="1"/>
</dbReference>
<reference evidence="9" key="1">
    <citation type="submission" date="2018-06" db="EMBL/GenBank/DDBJ databases">
        <authorList>
            <person name="Zhirakovskaya E."/>
        </authorList>
    </citation>
    <scope>NUCLEOTIDE SEQUENCE</scope>
</reference>
<evidence type="ECO:0000259" key="8">
    <source>
        <dbReference type="Pfam" id="PF08245"/>
    </source>
</evidence>
<dbReference type="EMBL" id="UOEZ01000035">
    <property type="protein sequence ID" value="VAW36039.1"/>
    <property type="molecule type" value="Genomic_DNA"/>
</dbReference>
<name>A0A3B0VGW8_9ZZZZ</name>
<evidence type="ECO:0000256" key="2">
    <source>
        <dbReference type="ARBA" id="ARBA00004752"/>
    </source>
</evidence>
<dbReference type="PANTHER" id="PTHR43692">
    <property type="entry name" value="UDP-N-ACETYLMURAMOYLALANINE--D-GLUTAMATE LIGASE"/>
    <property type="match status" value="1"/>
</dbReference>
<comment type="subcellular location">
    <subcellularLocation>
        <location evidence="1">Cytoplasm</location>
    </subcellularLocation>
</comment>
<evidence type="ECO:0000256" key="4">
    <source>
        <dbReference type="ARBA" id="ARBA00022598"/>
    </source>
</evidence>
<dbReference type="SUPFAM" id="SSF53623">
    <property type="entry name" value="MurD-like peptide ligases, catalytic domain"/>
    <property type="match status" value="1"/>
</dbReference>
<dbReference type="AlphaFoldDB" id="A0A3B0VGW8"/>
<dbReference type="GO" id="GO:0008360">
    <property type="term" value="P:regulation of cell shape"/>
    <property type="evidence" value="ECO:0007669"/>
    <property type="project" value="InterPro"/>
</dbReference>
<dbReference type="GO" id="GO:0051301">
    <property type="term" value="P:cell division"/>
    <property type="evidence" value="ECO:0007669"/>
    <property type="project" value="InterPro"/>
</dbReference>
<dbReference type="PANTHER" id="PTHR43692:SF1">
    <property type="entry name" value="UDP-N-ACETYLMURAMOYLALANINE--D-GLUTAMATE LIGASE"/>
    <property type="match status" value="1"/>
</dbReference>
<dbReference type="Gene3D" id="3.90.190.20">
    <property type="entry name" value="Mur ligase, C-terminal domain"/>
    <property type="match status" value="1"/>
</dbReference>
<dbReference type="GO" id="GO:0005524">
    <property type="term" value="F:ATP binding"/>
    <property type="evidence" value="ECO:0007669"/>
    <property type="project" value="UniProtKB-KW"/>
</dbReference>
<dbReference type="NCBIfam" id="TIGR01087">
    <property type="entry name" value="murD"/>
    <property type="match status" value="1"/>
</dbReference>
<keyword evidence="3" id="KW-0963">Cytoplasm</keyword>
<dbReference type="InterPro" id="IPR013221">
    <property type="entry name" value="Mur_ligase_cen"/>
</dbReference>
<evidence type="ECO:0000259" key="7">
    <source>
        <dbReference type="Pfam" id="PF02875"/>
    </source>
</evidence>
<dbReference type="SUPFAM" id="SSF51984">
    <property type="entry name" value="MurCD N-terminal domain"/>
    <property type="match status" value="1"/>
</dbReference>
<evidence type="ECO:0000256" key="5">
    <source>
        <dbReference type="ARBA" id="ARBA00022741"/>
    </source>
</evidence>
<feature type="domain" description="Mur ligase C-terminal" evidence="7">
    <location>
        <begin position="343"/>
        <end position="459"/>
    </location>
</feature>
<gene>
    <name evidence="9" type="ORF">MNBD_DELTA02-335</name>
</gene>
<dbReference type="InterPro" id="IPR005762">
    <property type="entry name" value="MurD"/>
</dbReference>
<evidence type="ECO:0000256" key="1">
    <source>
        <dbReference type="ARBA" id="ARBA00004496"/>
    </source>
</evidence>
<dbReference type="SUPFAM" id="SSF53244">
    <property type="entry name" value="MurD-like peptide ligases, peptide-binding domain"/>
    <property type="match status" value="1"/>
</dbReference>
<dbReference type="Pfam" id="PF21799">
    <property type="entry name" value="MurD-like_N"/>
    <property type="match status" value="1"/>
</dbReference>
<keyword evidence="6" id="KW-0067">ATP-binding</keyword>
<proteinExistence type="inferred from homology"/>
<dbReference type="InterPro" id="IPR036615">
    <property type="entry name" value="Mur_ligase_C_dom_sf"/>
</dbReference>
<protein>
    <submittedName>
        <fullName evidence="9">UDP-N-acetylmuramoylalanine--D-glutamate ligase</fullName>
        <ecNumber evidence="9">6.3.2.9</ecNumber>
    </submittedName>
</protein>
<dbReference type="Gene3D" id="3.40.1190.10">
    <property type="entry name" value="Mur-like, catalytic domain"/>
    <property type="match status" value="1"/>
</dbReference>
<dbReference type="GO" id="GO:0008764">
    <property type="term" value="F:UDP-N-acetylmuramoylalanine-D-glutamate ligase activity"/>
    <property type="evidence" value="ECO:0007669"/>
    <property type="project" value="UniProtKB-EC"/>
</dbReference>
<accession>A0A3B0VGW8</accession>
<dbReference type="GO" id="GO:0009252">
    <property type="term" value="P:peptidoglycan biosynthetic process"/>
    <property type="evidence" value="ECO:0007669"/>
    <property type="project" value="UniProtKB-UniPathway"/>
</dbReference>
<sequence length="482" mass="50892">MIAEELIEVDDHSQSRTGYCLSGKKVLVVGLGASGLSAARYLCENGALVTVTDKRPAADIAGVGSIEEAGAVLELGFHSTDSFTSAELIVLSPGVAPLIEPVRAAGAAGVEIVSDIELFSRLTEVPILAITGTNGKSTTTALLGEVLKEAGSAVFVGGNIGRPVMDYFSEYGSGVEADYAVLEVSSYHLEHVDSFRPKVAVLLNITEDHLQRYAGFADYAGTKFRIFAKQGPADFAVINAADEVIAEGLRGASLRGAGLKSRVTGFSSEVCMEEGFYLDSREDGEFIVRVEDGEKKEYPLGGVSIKGVHNAENIMAVMAAAESLGIDGELVMRVAGSFKGLPHRAEFVREVCGVSYINDSKSTNAGSLYKALAGLSAPVVLIAGGRDKHGDYGFLRELVGSRVAAMIVLGEAKERLKEAFGGLTEVSEASSLEEAVRFAAAAAKGAAMKKATVLFSPACSSFDMFRNFEERGERFKELVEAL</sequence>
<evidence type="ECO:0000256" key="6">
    <source>
        <dbReference type="ARBA" id="ARBA00022840"/>
    </source>
</evidence>
<keyword evidence="5" id="KW-0547">Nucleotide-binding</keyword>
<dbReference type="GO" id="GO:0005737">
    <property type="term" value="C:cytoplasm"/>
    <property type="evidence" value="ECO:0007669"/>
    <property type="project" value="UniProtKB-SubCell"/>
</dbReference>
<dbReference type="Gene3D" id="3.40.50.720">
    <property type="entry name" value="NAD(P)-binding Rossmann-like Domain"/>
    <property type="match status" value="1"/>
</dbReference>
<dbReference type="Pfam" id="PF02875">
    <property type="entry name" value="Mur_ligase_C"/>
    <property type="match status" value="1"/>
</dbReference>
<dbReference type="InterPro" id="IPR036565">
    <property type="entry name" value="Mur-like_cat_sf"/>
</dbReference>
<dbReference type="EC" id="6.3.2.9" evidence="9"/>
<comment type="pathway">
    <text evidence="2">Cell wall biogenesis; peptidoglycan biosynthesis.</text>
</comment>
<organism evidence="9">
    <name type="scientific">hydrothermal vent metagenome</name>
    <dbReference type="NCBI Taxonomy" id="652676"/>
    <lineage>
        <taxon>unclassified sequences</taxon>
        <taxon>metagenomes</taxon>
        <taxon>ecological metagenomes</taxon>
    </lineage>
</organism>
<feature type="domain" description="Mur ligase central" evidence="8">
    <location>
        <begin position="130"/>
        <end position="321"/>
    </location>
</feature>
<dbReference type="UniPathway" id="UPA00219"/>